<dbReference type="HAMAP" id="MF_00222">
    <property type="entry name" value="Shikimate_DH_AroE"/>
    <property type="match status" value="1"/>
</dbReference>
<sequence length="291" mass="31274">MEKRIDGRTVLLGLFGTPVKHSGSPAMYNYSFADKKINYAYLAFDIKAEEMATALDSMRLFGMRGANVTMPCKQKAAELVDKLSPAAKLVGAVNTIVNDNGILTGYNTDGAGYVQNLKHNGVDVKDKVITLIGAGGAGTAIAVQVALDGAKQINIFNPKDVFFQNAEKTAAKIMKSVPNCQVTVNDIQDKANLYQMIANSDIFGNATKVGMTPNIATTNIEDPSVFRPGLVVTDTVYSPDKTKMLQDAEKQGATVIGGRGMLIWQGAAAFQLYTGQEMPVDEVKALFFSKE</sequence>
<dbReference type="FunFam" id="3.40.50.720:FF:000086">
    <property type="entry name" value="Quinate/shikimate dehydrogenase"/>
    <property type="match status" value="1"/>
</dbReference>
<comment type="function">
    <text evidence="9">Involved in the biosynthesis of the chorismate, which leads to the biosynthesis of aromatic amino acids. Catalyzes the reversible NADPH linked reduction of 3-dehydroshikimate (DHSA) to yield shikimate (SA).</text>
</comment>
<comment type="caution">
    <text evidence="9">Lacks conserved residue(s) required for the propagation of feature annotation.</text>
</comment>
<keyword evidence="5 9" id="KW-0057">Aromatic amino acid biosynthesis</keyword>
<comment type="pathway">
    <text evidence="1 9">Metabolic intermediate biosynthesis; chorismate biosynthesis; chorismate from D-erythrose 4-phosphate and phosphoenolpyruvate: step 4/7.</text>
</comment>
<evidence type="ECO:0000256" key="1">
    <source>
        <dbReference type="ARBA" id="ARBA00004871"/>
    </source>
</evidence>
<feature type="active site" description="Proton acceptor" evidence="9">
    <location>
        <position position="73"/>
    </location>
</feature>
<dbReference type="InterPro" id="IPR011342">
    <property type="entry name" value="Shikimate_DH"/>
</dbReference>
<protein>
    <recommendedName>
        <fullName evidence="9">Shikimate dehydrogenase (NADP(+))</fullName>
        <shortName evidence="9">SDH</shortName>
        <ecNumber evidence="9">1.1.1.25</ecNumber>
    </recommendedName>
</protein>
<feature type="binding site" evidence="9">
    <location>
        <position position="258"/>
    </location>
    <ligand>
        <name>NADP(+)</name>
        <dbReference type="ChEBI" id="CHEBI:58349"/>
    </ligand>
</feature>
<dbReference type="Proteomes" id="UP000078582">
    <property type="component" value="Chromosome"/>
</dbReference>
<feature type="binding site" evidence="9">
    <location>
        <position position="237"/>
    </location>
    <ligand>
        <name>shikimate</name>
        <dbReference type="ChEBI" id="CHEBI:36208"/>
    </ligand>
</feature>
<feature type="binding site" evidence="9">
    <location>
        <position position="94"/>
    </location>
    <ligand>
        <name>shikimate</name>
        <dbReference type="ChEBI" id="CHEBI:36208"/>
    </ligand>
</feature>
<dbReference type="Gene3D" id="3.40.50.720">
    <property type="entry name" value="NAD(P)-binding Rossmann-like Domain"/>
    <property type="match status" value="1"/>
</dbReference>
<comment type="subunit">
    <text evidence="9">Homodimer.</text>
</comment>
<evidence type="ECO:0000256" key="3">
    <source>
        <dbReference type="ARBA" id="ARBA00022857"/>
    </source>
</evidence>
<keyword evidence="3 9" id="KW-0521">NADP</keyword>
<dbReference type="EMBL" id="CP014873">
    <property type="protein sequence ID" value="ANK61952.1"/>
    <property type="molecule type" value="Genomic_DNA"/>
</dbReference>
<evidence type="ECO:0000313" key="10">
    <source>
        <dbReference type="EMBL" id="ANK61952.1"/>
    </source>
</evidence>
<dbReference type="NCBIfam" id="TIGR00507">
    <property type="entry name" value="aroE"/>
    <property type="match status" value="1"/>
</dbReference>
<comment type="catalytic activity">
    <reaction evidence="7">
        <text>shikimate + NAD(+) = 3-dehydroshikimate + NADH + H(+)</text>
        <dbReference type="Rhea" id="RHEA:17741"/>
        <dbReference type="ChEBI" id="CHEBI:15378"/>
        <dbReference type="ChEBI" id="CHEBI:16630"/>
        <dbReference type="ChEBI" id="CHEBI:36208"/>
        <dbReference type="ChEBI" id="CHEBI:57540"/>
        <dbReference type="ChEBI" id="CHEBI:57945"/>
    </reaction>
</comment>
<dbReference type="InterPro" id="IPR041121">
    <property type="entry name" value="SDH_C"/>
</dbReference>
<keyword evidence="11" id="KW-1185">Reference proteome</keyword>
<dbReference type="STRING" id="375175.AYR53_03710"/>
<gene>
    <name evidence="9" type="primary">aroE</name>
    <name evidence="10" type="ORF">AYR53_03710</name>
</gene>
<comment type="catalytic activity">
    <reaction evidence="6">
        <text>L-quinate + NAD(+) = 3-dehydroquinate + NADH + H(+)</text>
        <dbReference type="Rhea" id="RHEA:22364"/>
        <dbReference type="ChEBI" id="CHEBI:15378"/>
        <dbReference type="ChEBI" id="CHEBI:29751"/>
        <dbReference type="ChEBI" id="CHEBI:32364"/>
        <dbReference type="ChEBI" id="CHEBI:57540"/>
        <dbReference type="ChEBI" id="CHEBI:57945"/>
        <dbReference type="EC" id="1.1.1.24"/>
    </reaction>
</comment>
<dbReference type="GO" id="GO:0050661">
    <property type="term" value="F:NADP binding"/>
    <property type="evidence" value="ECO:0007669"/>
    <property type="project" value="InterPro"/>
</dbReference>
<feature type="binding site" evidence="9">
    <location>
        <begin position="22"/>
        <end position="24"/>
    </location>
    <ligand>
        <name>shikimate</name>
        <dbReference type="ChEBI" id="CHEBI:36208"/>
    </ligand>
</feature>
<dbReference type="InterPro" id="IPR022893">
    <property type="entry name" value="Shikimate_DH_fam"/>
</dbReference>
<keyword evidence="2 9" id="KW-0028">Amino-acid biosynthesis</keyword>
<feature type="binding site" evidence="9">
    <location>
        <position position="109"/>
    </location>
    <ligand>
        <name>shikimate</name>
        <dbReference type="ChEBI" id="CHEBI:36208"/>
    </ligand>
</feature>
<dbReference type="NCBIfam" id="NF009200">
    <property type="entry name" value="PRK12548.1"/>
    <property type="match status" value="1"/>
</dbReference>
<evidence type="ECO:0000256" key="9">
    <source>
        <dbReference type="HAMAP-Rule" id="MF_00222"/>
    </source>
</evidence>
<dbReference type="Pfam" id="PF18317">
    <property type="entry name" value="SDH_C"/>
    <property type="match status" value="1"/>
</dbReference>
<dbReference type="EC" id="1.1.1.25" evidence="9"/>
<dbReference type="PANTHER" id="PTHR21089">
    <property type="entry name" value="SHIKIMATE DEHYDROGENASE"/>
    <property type="match status" value="1"/>
</dbReference>
<dbReference type="InterPro" id="IPR013708">
    <property type="entry name" value="Shikimate_DH-bd_N"/>
</dbReference>
<dbReference type="GeneID" id="42981346"/>
<evidence type="ECO:0000256" key="6">
    <source>
        <dbReference type="ARBA" id="ARBA00051639"/>
    </source>
</evidence>
<keyword evidence="4 9" id="KW-0560">Oxidoreductase</keyword>
<dbReference type="GO" id="GO:0004764">
    <property type="term" value="F:shikimate 3-dehydrogenase (NADP+) activity"/>
    <property type="evidence" value="ECO:0007669"/>
    <property type="project" value="UniProtKB-UniRule"/>
</dbReference>
<feature type="binding site" evidence="9">
    <location>
        <begin position="133"/>
        <end position="137"/>
    </location>
    <ligand>
        <name>NADP(+)</name>
        <dbReference type="ChEBI" id="CHEBI:58349"/>
    </ligand>
</feature>
<dbReference type="Pfam" id="PF08501">
    <property type="entry name" value="Shikimate_dh_N"/>
    <property type="match status" value="1"/>
</dbReference>
<evidence type="ECO:0000256" key="5">
    <source>
        <dbReference type="ARBA" id="ARBA00023141"/>
    </source>
</evidence>
<dbReference type="GO" id="GO:0009073">
    <property type="term" value="P:aromatic amino acid family biosynthetic process"/>
    <property type="evidence" value="ECO:0007669"/>
    <property type="project" value="UniProtKB-KW"/>
</dbReference>
<dbReference type="GO" id="GO:0008652">
    <property type="term" value="P:amino acid biosynthetic process"/>
    <property type="evidence" value="ECO:0007669"/>
    <property type="project" value="UniProtKB-KW"/>
</dbReference>
<comment type="similarity">
    <text evidence="9">Belongs to the shikimate dehydrogenase family.</text>
</comment>
<comment type="catalytic activity">
    <reaction evidence="9">
        <text>shikimate + NADP(+) = 3-dehydroshikimate + NADPH + H(+)</text>
        <dbReference type="Rhea" id="RHEA:17737"/>
        <dbReference type="ChEBI" id="CHEBI:15378"/>
        <dbReference type="ChEBI" id="CHEBI:16630"/>
        <dbReference type="ChEBI" id="CHEBI:36208"/>
        <dbReference type="ChEBI" id="CHEBI:57783"/>
        <dbReference type="ChEBI" id="CHEBI:58349"/>
        <dbReference type="EC" id="1.1.1.25"/>
    </reaction>
</comment>
<accession>A0A192H134</accession>
<dbReference type="InterPro" id="IPR046346">
    <property type="entry name" value="Aminoacid_DH-like_N_sf"/>
</dbReference>
<evidence type="ECO:0000256" key="7">
    <source>
        <dbReference type="ARBA" id="ARBA00052329"/>
    </source>
</evidence>
<dbReference type="SUPFAM" id="SSF53223">
    <property type="entry name" value="Aminoacid dehydrogenase-like, N-terminal domain"/>
    <property type="match status" value="1"/>
</dbReference>
<dbReference type="SUPFAM" id="SSF51735">
    <property type="entry name" value="NAD(P)-binding Rossmann-fold domains"/>
    <property type="match status" value="1"/>
</dbReference>
<evidence type="ECO:0000313" key="11">
    <source>
        <dbReference type="Proteomes" id="UP000078582"/>
    </source>
</evidence>
<dbReference type="GO" id="GO:0009423">
    <property type="term" value="P:chorismate biosynthetic process"/>
    <property type="evidence" value="ECO:0007669"/>
    <property type="project" value="UniProtKB-UniRule"/>
</dbReference>
<dbReference type="OrthoDB" id="9792692at2"/>
<evidence type="ECO:0000256" key="4">
    <source>
        <dbReference type="ARBA" id="ARBA00023002"/>
    </source>
</evidence>
<comment type="pathway">
    <text evidence="8">Aromatic compound metabolism; 3,4-dihydroxybenzoate biosynthesis; 3-dehydroquinate from D-quinate (NAD(+) route).</text>
</comment>
<dbReference type="Gene3D" id="3.40.50.10860">
    <property type="entry name" value="Leucine Dehydrogenase, chain A, domain 1"/>
    <property type="match status" value="1"/>
</dbReference>
<feature type="binding site" evidence="9">
    <location>
        <position position="69"/>
    </location>
    <ligand>
        <name>shikimate</name>
        <dbReference type="ChEBI" id="CHEBI:36208"/>
    </ligand>
</feature>
<organism evidence="10 11">
    <name type="scientific">Loigolactobacillus backii</name>
    <dbReference type="NCBI Taxonomy" id="375175"/>
    <lineage>
        <taxon>Bacteria</taxon>
        <taxon>Bacillati</taxon>
        <taxon>Bacillota</taxon>
        <taxon>Bacilli</taxon>
        <taxon>Lactobacillales</taxon>
        <taxon>Lactobacillaceae</taxon>
        <taxon>Loigolactobacillus</taxon>
    </lineage>
</organism>
<dbReference type="InterPro" id="IPR036291">
    <property type="entry name" value="NAD(P)-bd_dom_sf"/>
</dbReference>
<dbReference type="AlphaFoldDB" id="A0A192H134"/>
<dbReference type="UniPathway" id="UPA00053">
    <property type="reaction ID" value="UER00087"/>
</dbReference>
<proteinExistence type="inferred from homology"/>
<name>A0A192H134_9LACO</name>
<dbReference type="RefSeq" id="WP_068279289.1">
    <property type="nucleotide sequence ID" value="NZ_CP014873.1"/>
</dbReference>
<evidence type="ECO:0000256" key="8">
    <source>
        <dbReference type="ARBA" id="ARBA00060613"/>
    </source>
</evidence>
<dbReference type="GO" id="GO:0030266">
    <property type="term" value="F:quinate 3-dehydrogenase (NAD+) activity"/>
    <property type="evidence" value="ECO:0007669"/>
    <property type="project" value="UniProtKB-EC"/>
</dbReference>
<feature type="binding site" evidence="9">
    <location>
        <position position="265"/>
    </location>
    <ligand>
        <name>shikimate</name>
        <dbReference type="ChEBI" id="CHEBI:36208"/>
    </ligand>
</feature>
<dbReference type="GO" id="GO:0019632">
    <property type="term" value="P:shikimate metabolic process"/>
    <property type="evidence" value="ECO:0007669"/>
    <property type="project" value="InterPro"/>
</dbReference>
<dbReference type="GO" id="GO:0052734">
    <property type="term" value="F:shikimate 3-dehydrogenase (NAD+) activity"/>
    <property type="evidence" value="ECO:0007669"/>
    <property type="project" value="RHEA"/>
</dbReference>
<reference evidence="10 11" key="1">
    <citation type="submission" date="2016-03" db="EMBL/GenBank/DDBJ databases">
        <title>Pediococcus and Lactobacillus from brewery environment - whole genome sequencing and assembly.</title>
        <authorList>
            <person name="Behr J."/>
            <person name="Geissler A.J."/>
            <person name="Vogel R.F."/>
        </authorList>
    </citation>
    <scope>NUCLEOTIDE SEQUENCE [LARGE SCALE GENOMIC DNA]</scope>
    <source>
        <strain evidence="10 11">TMW 1.1989</strain>
    </source>
</reference>
<evidence type="ECO:0000256" key="2">
    <source>
        <dbReference type="ARBA" id="ARBA00022605"/>
    </source>
</evidence>
<feature type="binding site" evidence="9">
    <location>
        <position position="235"/>
    </location>
    <ligand>
        <name>NADP(+)</name>
        <dbReference type="ChEBI" id="CHEBI:58349"/>
    </ligand>
</feature>
<dbReference type="PANTHER" id="PTHR21089:SF1">
    <property type="entry name" value="BIFUNCTIONAL 3-DEHYDROQUINATE DEHYDRATASE_SHIKIMATE DEHYDROGENASE, CHLOROPLASTIC"/>
    <property type="match status" value="1"/>
</dbReference>